<keyword evidence="2" id="KW-1185">Reference proteome</keyword>
<reference evidence="1 2" key="1">
    <citation type="submission" date="2020-05" db="EMBL/GenBank/DDBJ databases">
        <authorList>
            <person name="Petersen J."/>
            <person name="Sayavedra L."/>
        </authorList>
    </citation>
    <scope>NUCLEOTIDE SEQUENCE [LARGE SCALE GENOMIC DNA]</scope>
    <source>
        <strain evidence="1">B thermophilus SOXS</strain>
    </source>
</reference>
<evidence type="ECO:0000313" key="2">
    <source>
        <dbReference type="Proteomes" id="UP000643672"/>
    </source>
</evidence>
<proteinExistence type="predicted"/>
<accession>A0A8H9CF21</accession>
<dbReference type="Gene3D" id="2.180.10.10">
    <property type="entry name" value="RHS repeat-associated core"/>
    <property type="match status" value="1"/>
</dbReference>
<protein>
    <submittedName>
        <fullName evidence="1">Uncharacterized protein</fullName>
    </submittedName>
</protein>
<feature type="non-terminal residue" evidence="1">
    <location>
        <position position="105"/>
    </location>
</feature>
<dbReference type="AlphaFoldDB" id="A0A8H9CF21"/>
<dbReference type="EMBL" id="CAESAQ020000027">
    <property type="protein sequence ID" value="CAB5496113.1"/>
    <property type="molecule type" value="Genomic_DNA"/>
</dbReference>
<dbReference type="Proteomes" id="UP000643672">
    <property type="component" value="Unassembled WGS sequence"/>
</dbReference>
<gene>
    <name evidence="1" type="ORF">THERMOS_432</name>
</gene>
<name>A0A8H9CF21_9GAMM</name>
<comment type="caution">
    <text evidence="1">The sequence shown here is derived from an EMBL/GenBank/DDBJ whole genome shotgun (WGS) entry which is preliminary data.</text>
</comment>
<evidence type="ECO:0000313" key="1">
    <source>
        <dbReference type="EMBL" id="CAB5496113.1"/>
    </source>
</evidence>
<sequence>MTYIFRLGIVNSTTTQPTIIKIKRNSIMNALELYHQTYTYDTSNNLTHLSHQANSNTWQQTIVIHPHNNRGTETPQSTTDFDTNGNLLTLNNIGTLRWHYNNTLN</sequence>
<organism evidence="1 2">
    <name type="scientific">Bathymodiolus thermophilus thioautotrophic gill symbiont</name>
    <dbReference type="NCBI Taxonomy" id="2360"/>
    <lineage>
        <taxon>Bacteria</taxon>
        <taxon>Pseudomonadati</taxon>
        <taxon>Pseudomonadota</taxon>
        <taxon>Gammaproteobacteria</taxon>
        <taxon>sulfur-oxidizing symbionts</taxon>
    </lineage>
</organism>